<dbReference type="InterPro" id="IPR036396">
    <property type="entry name" value="Cyt_P450_sf"/>
</dbReference>
<dbReference type="GeneID" id="64968838"/>
<evidence type="ECO:0000256" key="2">
    <source>
        <dbReference type="ARBA" id="ARBA00010617"/>
    </source>
</evidence>
<dbReference type="InterPro" id="IPR002403">
    <property type="entry name" value="Cyt_P450_E_grp-IV"/>
</dbReference>
<dbReference type="CDD" id="cd11041">
    <property type="entry name" value="CYP503A1-like"/>
    <property type="match status" value="1"/>
</dbReference>
<dbReference type="GO" id="GO:0019748">
    <property type="term" value="P:secondary metabolic process"/>
    <property type="evidence" value="ECO:0007669"/>
    <property type="project" value="UniProtKB-ARBA"/>
</dbReference>
<dbReference type="GO" id="GO:0004497">
    <property type="term" value="F:monooxygenase activity"/>
    <property type="evidence" value="ECO:0007669"/>
    <property type="project" value="UniProtKB-KW"/>
</dbReference>
<name>A0A7R8AIV1_9EURO</name>
<keyword evidence="7 9" id="KW-0503">Monooxygenase</keyword>
<dbReference type="AlphaFoldDB" id="A0A7R8AIV1"/>
<dbReference type="OrthoDB" id="1844152at2759"/>
<dbReference type="KEGG" id="apuu:APUU_11661S"/>
<organism evidence="12 13">
    <name type="scientific">Aspergillus puulaauensis</name>
    <dbReference type="NCBI Taxonomy" id="1220207"/>
    <lineage>
        <taxon>Eukaryota</taxon>
        <taxon>Fungi</taxon>
        <taxon>Dikarya</taxon>
        <taxon>Ascomycota</taxon>
        <taxon>Pezizomycotina</taxon>
        <taxon>Eurotiomycetes</taxon>
        <taxon>Eurotiomycetidae</taxon>
        <taxon>Eurotiales</taxon>
        <taxon>Aspergillaceae</taxon>
        <taxon>Aspergillus</taxon>
    </lineage>
</organism>
<protein>
    <recommendedName>
        <fullName evidence="14">Cytochrome P450</fullName>
    </recommendedName>
</protein>
<evidence type="ECO:0000313" key="13">
    <source>
        <dbReference type="Proteomes" id="UP000654913"/>
    </source>
</evidence>
<feature type="region of interest" description="Disordered" evidence="10">
    <location>
        <begin position="273"/>
        <end position="304"/>
    </location>
</feature>
<evidence type="ECO:0000256" key="11">
    <source>
        <dbReference type="SAM" id="Phobius"/>
    </source>
</evidence>
<keyword evidence="6 8" id="KW-0408">Iron</keyword>
<dbReference type="GO" id="GO:0020037">
    <property type="term" value="F:heme binding"/>
    <property type="evidence" value="ECO:0007669"/>
    <property type="project" value="InterPro"/>
</dbReference>
<evidence type="ECO:0000256" key="9">
    <source>
        <dbReference type="RuleBase" id="RU000461"/>
    </source>
</evidence>
<dbReference type="PANTHER" id="PTHR46206:SF2">
    <property type="entry name" value="CYTOCHROME P450 MONOOXYGENASE AUSG-RELATED"/>
    <property type="match status" value="1"/>
</dbReference>
<dbReference type="PROSITE" id="PS00086">
    <property type="entry name" value="CYTOCHROME_P450"/>
    <property type="match status" value="1"/>
</dbReference>
<comment type="cofactor">
    <cofactor evidence="1 8">
        <name>heme</name>
        <dbReference type="ChEBI" id="CHEBI:30413"/>
    </cofactor>
</comment>
<accession>A0A7R8AIV1</accession>
<keyword evidence="11" id="KW-0472">Membrane</keyword>
<evidence type="ECO:0008006" key="14">
    <source>
        <dbReference type="Google" id="ProtNLM"/>
    </source>
</evidence>
<evidence type="ECO:0000313" key="12">
    <source>
        <dbReference type="EMBL" id="BCS18833.1"/>
    </source>
</evidence>
<dbReference type="InterPro" id="IPR017972">
    <property type="entry name" value="Cyt_P450_CS"/>
</dbReference>
<dbReference type="PANTHER" id="PTHR46206">
    <property type="entry name" value="CYTOCHROME P450"/>
    <property type="match status" value="1"/>
</dbReference>
<dbReference type="GO" id="GO:0016705">
    <property type="term" value="F:oxidoreductase activity, acting on paired donors, with incorporation or reduction of molecular oxygen"/>
    <property type="evidence" value="ECO:0007669"/>
    <property type="project" value="InterPro"/>
</dbReference>
<keyword evidence="11" id="KW-1133">Transmembrane helix</keyword>
<gene>
    <name evidence="12" type="ORF">APUU_11661S</name>
</gene>
<sequence>MLQTQLQLQLQGTSIFHQLSLLIGLSLILCITWTAYTILSPYLRVKGKRIFNDRSKTELLWTGARKRFQAGARDLFKAAFAQYPDAFYIMTDTDVELILNSKYAAEVRNDKRFDIGKYNEDMFHGTIAGFEMFEDDHVLERVFVETVRNKLTRAIGKFVEPISQEAADGLQKQWTDNTEWHALPLHQSILRTISQQSSRVFQGFPLCRNPDWLRITVNHTVTFFEAAESLKVWPHPLRPLAAKFLPLCRKLRAEAEEARSIIAPVLQERRARKAQQAQQTREKEVVNTNEEEDEEDEDEDKETPGDMIEWAEQTANGAIYDPALLQMKVSLASIHTTSDLVSQAIFNLCSRPELVDDLRKEVIAVIGQQGWVKTAIYQLKLMDSVLKETQRLKPISIGTMVRTTTSPVTFTDGLQVPPNTRTLVSCHNMWTDAVHANAAEFDGYRFLKLRQKPGQENWTQLVSTSNNHLGFGHGMHACPGRFFAATTAKVLLAHVVLKYDLKLLDGEKPDIIEHGAAQYANVWCGIGVRRRTEEIDLACPVATV</sequence>
<dbReference type="SUPFAM" id="SSF48264">
    <property type="entry name" value="Cytochrome P450"/>
    <property type="match status" value="1"/>
</dbReference>
<feature type="transmembrane region" description="Helical" evidence="11">
    <location>
        <begin position="15"/>
        <end position="39"/>
    </location>
</feature>
<keyword evidence="3 8" id="KW-0349">Heme</keyword>
<reference evidence="12" key="1">
    <citation type="submission" date="2021-01" db="EMBL/GenBank/DDBJ databases">
        <authorList>
            <consortium name="Aspergillus puulaauensis MK2 genome sequencing consortium"/>
            <person name="Kazuki M."/>
            <person name="Futagami T."/>
        </authorList>
    </citation>
    <scope>NUCLEOTIDE SEQUENCE</scope>
    <source>
        <strain evidence="12">MK2</strain>
    </source>
</reference>
<proteinExistence type="inferred from homology"/>
<comment type="similarity">
    <text evidence="2 9">Belongs to the cytochrome P450 family.</text>
</comment>
<evidence type="ECO:0000256" key="8">
    <source>
        <dbReference type="PIRSR" id="PIRSR602403-1"/>
    </source>
</evidence>
<evidence type="ECO:0000256" key="10">
    <source>
        <dbReference type="SAM" id="MobiDB-lite"/>
    </source>
</evidence>
<evidence type="ECO:0000256" key="6">
    <source>
        <dbReference type="ARBA" id="ARBA00023004"/>
    </source>
</evidence>
<dbReference type="GO" id="GO:0005506">
    <property type="term" value="F:iron ion binding"/>
    <property type="evidence" value="ECO:0007669"/>
    <property type="project" value="InterPro"/>
</dbReference>
<dbReference type="InterPro" id="IPR001128">
    <property type="entry name" value="Cyt_P450"/>
</dbReference>
<feature type="binding site" description="axial binding residue" evidence="8">
    <location>
        <position position="478"/>
    </location>
    <ligand>
        <name>heme</name>
        <dbReference type="ChEBI" id="CHEBI:30413"/>
    </ligand>
    <ligandPart>
        <name>Fe</name>
        <dbReference type="ChEBI" id="CHEBI:18248"/>
    </ligandPart>
</feature>
<evidence type="ECO:0000256" key="4">
    <source>
        <dbReference type="ARBA" id="ARBA00022723"/>
    </source>
</evidence>
<keyword evidence="11" id="KW-0812">Transmembrane</keyword>
<dbReference type="Gene3D" id="1.10.630.10">
    <property type="entry name" value="Cytochrome P450"/>
    <property type="match status" value="1"/>
</dbReference>
<reference evidence="12" key="2">
    <citation type="submission" date="2021-02" db="EMBL/GenBank/DDBJ databases">
        <title>Aspergillus puulaauensis MK2 genome sequence.</title>
        <authorList>
            <person name="Futagami T."/>
            <person name="Mori K."/>
            <person name="Kadooka C."/>
            <person name="Tanaka T."/>
        </authorList>
    </citation>
    <scope>NUCLEOTIDE SEQUENCE</scope>
    <source>
        <strain evidence="12">MK2</strain>
    </source>
</reference>
<dbReference type="EMBL" id="AP024443">
    <property type="protein sequence ID" value="BCS18833.1"/>
    <property type="molecule type" value="Genomic_DNA"/>
</dbReference>
<dbReference type="Pfam" id="PF00067">
    <property type="entry name" value="p450"/>
    <property type="match status" value="1"/>
</dbReference>
<dbReference type="Proteomes" id="UP000654913">
    <property type="component" value="Chromosome 1"/>
</dbReference>
<evidence type="ECO:0000256" key="3">
    <source>
        <dbReference type="ARBA" id="ARBA00022617"/>
    </source>
</evidence>
<keyword evidence="4 8" id="KW-0479">Metal-binding</keyword>
<evidence type="ECO:0000256" key="5">
    <source>
        <dbReference type="ARBA" id="ARBA00023002"/>
    </source>
</evidence>
<keyword evidence="13" id="KW-1185">Reference proteome</keyword>
<dbReference type="PRINTS" id="PR00465">
    <property type="entry name" value="EP450IV"/>
</dbReference>
<evidence type="ECO:0000256" key="7">
    <source>
        <dbReference type="ARBA" id="ARBA00023033"/>
    </source>
</evidence>
<feature type="compositionally biased region" description="Acidic residues" evidence="10">
    <location>
        <begin position="289"/>
        <end position="301"/>
    </location>
</feature>
<dbReference type="RefSeq" id="XP_041551027.1">
    <property type="nucleotide sequence ID" value="XM_041697776.1"/>
</dbReference>
<keyword evidence="5 9" id="KW-0560">Oxidoreductase</keyword>
<evidence type="ECO:0000256" key="1">
    <source>
        <dbReference type="ARBA" id="ARBA00001971"/>
    </source>
</evidence>